<evidence type="ECO:0000256" key="5">
    <source>
        <dbReference type="ARBA" id="ARBA00023244"/>
    </source>
</evidence>
<dbReference type="Pfam" id="PF13241">
    <property type="entry name" value="NAD_binding_7"/>
    <property type="match status" value="1"/>
</dbReference>
<dbReference type="EC" id="1.3.1.76" evidence="2"/>
<dbReference type="Gene3D" id="1.10.3280.10">
    <property type="entry name" value="Siroheme synthase, domain 3"/>
    <property type="match status" value="1"/>
</dbReference>
<dbReference type="Gene3D" id="3.40.50.720">
    <property type="entry name" value="NAD(P)-binding Rossmann-like Domain"/>
    <property type="match status" value="1"/>
</dbReference>
<evidence type="ECO:0000259" key="7">
    <source>
        <dbReference type="Pfam" id="PF14824"/>
    </source>
</evidence>
<sequence>MDNLEIPKPNGSLMLAWQVKNRHVLVVGGGDVALSRVNHLLQANAKITIIAKEIHPIIRKYNELGLIYAIHERGFQITDLKMYESSNKLPELPNDLSLDTVLDDDLINQLEEYHQNQRFAMVLTCLNDYQLSLKIYHIAKLQNLNINLADKPSQCDFYFGSTYRKGPLQIMISSNGQSPRFCNRLKEVKLKPVFESLDIENAVSNLGYLRGKLRKDIHPGEDVSVIKERMEWNKTITDRFSIEDWCLFKKSDVDLILKTYPNFPNIGVLLKQRDDE</sequence>
<protein>
    <recommendedName>
        <fullName evidence="2">precorrin-2 dehydrogenase</fullName>
        <ecNumber evidence="2">1.3.1.76</ecNumber>
    </recommendedName>
</protein>
<dbReference type="PANTHER" id="PTHR35330">
    <property type="entry name" value="SIROHEME BIOSYNTHESIS PROTEIN MET8"/>
    <property type="match status" value="1"/>
</dbReference>
<accession>A0A1E4SYY3</accession>
<dbReference type="Proteomes" id="UP000094801">
    <property type="component" value="Unassembled WGS sequence"/>
</dbReference>
<dbReference type="GO" id="GO:0004325">
    <property type="term" value="F:ferrochelatase activity"/>
    <property type="evidence" value="ECO:0007669"/>
    <property type="project" value="InterPro"/>
</dbReference>
<dbReference type="PANTHER" id="PTHR35330:SF1">
    <property type="entry name" value="SIROHEME BIOSYNTHESIS PROTEIN MET8"/>
    <property type="match status" value="1"/>
</dbReference>
<evidence type="ECO:0000313" key="8">
    <source>
        <dbReference type="EMBL" id="ODV84694.1"/>
    </source>
</evidence>
<dbReference type="Pfam" id="PF14824">
    <property type="entry name" value="Sirohm_synth_M"/>
    <property type="match status" value="1"/>
</dbReference>
<dbReference type="InterPro" id="IPR028281">
    <property type="entry name" value="Sirohaem_synthase_central"/>
</dbReference>
<evidence type="ECO:0000256" key="3">
    <source>
        <dbReference type="ARBA" id="ARBA00023002"/>
    </source>
</evidence>
<dbReference type="InterPro" id="IPR036291">
    <property type="entry name" value="NAD(P)-bd_dom_sf"/>
</dbReference>
<evidence type="ECO:0000313" key="9">
    <source>
        <dbReference type="Proteomes" id="UP000094801"/>
    </source>
</evidence>
<dbReference type="UniPathway" id="UPA00262">
    <property type="reaction ID" value="UER00222"/>
</dbReference>
<evidence type="ECO:0000259" key="6">
    <source>
        <dbReference type="Pfam" id="PF14823"/>
    </source>
</evidence>
<gene>
    <name evidence="8" type="ORF">CANARDRAFT_235151</name>
</gene>
<keyword evidence="4" id="KW-0520">NAD</keyword>
<dbReference type="GO" id="GO:0019354">
    <property type="term" value="P:siroheme biosynthetic process"/>
    <property type="evidence" value="ECO:0007669"/>
    <property type="project" value="UniProtKB-UniPathway"/>
</dbReference>
<name>A0A1E4SYY3_9ASCO</name>
<organism evidence="8 9">
    <name type="scientific">[Candida] arabinofermentans NRRL YB-2248</name>
    <dbReference type="NCBI Taxonomy" id="983967"/>
    <lineage>
        <taxon>Eukaryota</taxon>
        <taxon>Fungi</taxon>
        <taxon>Dikarya</taxon>
        <taxon>Ascomycota</taxon>
        <taxon>Saccharomycotina</taxon>
        <taxon>Pichiomycetes</taxon>
        <taxon>Pichiales</taxon>
        <taxon>Pichiaceae</taxon>
        <taxon>Ogataea</taxon>
        <taxon>Ogataea/Candida clade</taxon>
    </lineage>
</organism>
<evidence type="ECO:0000256" key="2">
    <source>
        <dbReference type="ARBA" id="ARBA00012400"/>
    </source>
</evidence>
<dbReference type="EMBL" id="KV453855">
    <property type="protein sequence ID" value="ODV84694.1"/>
    <property type="molecule type" value="Genomic_DNA"/>
</dbReference>
<dbReference type="InterPro" id="IPR028161">
    <property type="entry name" value="Met8-like"/>
</dbReference>
<evidence type="ECO:0000256" key="4">
    <source>
        <dbReference type="ARBA" id="ARBA00023027"/>
    </source>
</evidence>
<reference evidence="9" key="1">
    <citation type="submission" date="2016-04" db="EMBL/GenBank/DDBJ databases">
        <title>Comparative genomics of biotechnologically important yeasts.</title>
        <authorList>
            <consortium name="DOE Joint Genome Institute"/>
            <person name="Riley R."/>
            <person name="Haridas S."/>
            <person name="Wolfe K.H."/>
            <person name="Lopes M.R."/>
            <person name="Hittinger C.T."/>
            <person name="Goker M."/>
            <person name="Salamov A."/>
            <person name="Wisecaver J."/>
            <person name="Long T.M."/>
            <person name="Aerts A.L."/>
            <person name="Barry K."/>
            <person name="Choi C."/>
            <person name="Clum A."/>
            <person name="Coughlan A.Y."/>
            <person name="Deshpande S."/>
            <person name="Douglass A.P."/>
            <person name="Hanson S.J."/>
            <person name="Klenk H.-P."/>
            <person name="Labutti K."/>
            <person name="Lapidus A."/>
            <person name="Lindquist E."/>
            <person name="Lipzen A."/>
            <person name="Meier-Kolthoff J.P."/>
            <person name="Ohm R.A."/>
            <person name="Otillar R.P."/>
            <person name="Pangilinan J."/>
            <person name="Peng Y."/>
            <person name="Rokas A."/>
            <person name="Rosa C.A."/>
            <person name="Scheuner C."/>
            <person name="Sibirny A.A."/>
            <person name="Slot J.C."/>
            <person name="Stielow J.B."/>
            <person name="Sun H."/>
            <person name="Kurtzman C.P."/>
            <person name="Blackwell M."/>
            <person name="Grigoriev I.V."/>
            <person name="Jeffries T.W."/>
        </authorList>
    </citation>
    <scope>NUCLEOTIDE SEQUENCE [LARGE SCALE GENOMIC DNA]</scope>
    <source>
        <strain evidence="9">NRRL YB-2248</strain>
    </source>
</reference>
<dbReference type="SUPFAM" id="SSF51735">
    <property type="entry name" value="NAD(P)-binding Rossmann-fold domains"/>
    <property type="match status" value="1"/>
</dbReference>
<evidence type="ECO:0000256" key="1">
    <source>
        <dbReference type="ARBA" id="ARBA00005010"/>
    </source>
</evidence>
<dbReference type="AlphaFoldDB" id="A0A1E4SYY3"/>
<keyword evidence="5" id="KW-0627">Porphyrin biosynthesis</keyword>
<proteinExistence type="predicted"/>
<dbReference type="InterPro" id="IPR028162">
    <property type="entry name" value="Met8_C"/>
</dbReference>
<keyword evidence="3" id="KW-0560">Oxidoreductase</keyword>
<dbReference type="SUPFAM" id="SSF75615">
    <property type="entry name" value="Siroheme synthase middle domains-like"/>
    <property type="match status" value="1"/>
</dbReference>
<dbReference type="STRING" id="983967.A0A1E4SYY3"/>
<feature type="domain" description="Siroheme synthase central" evidence="7">
    <location>
        <begin position="166"/>
        <end position="187"/>
    </location>
</feature>
<dbReference type="GO" id="GO:0043115">
    <property type="term" value="F:precorrin-2 dehydrogenase activity"/>
    <property type="evidence" value="ECO:0007669"/>
    <property type="project" value="UniProtKB-EC"/>
</dbReference>
<dbReference type="Pfam" id="PF14823">
    <property type="entry name" value="Sirohm_synth_C"/>
    <property type="match status" value="1"/>
</dbReference>
<feature type="domain" description="Siroheme biosynthesis protein Met8 C-terminal" evidence="6">
    <location>
        <begin position="198"/>
        <end position="262"/>
    </location>
</feature>
<comment type="pathway">
    <text evidence="1">Porphyrin-containing compound metabolism; siroheme biosynthesis; sirohydrochlorin from precorrin-2: step 1/1.</text>
</comment>
<dbReference type="OrthoDB" id="1721126at2759"/>
<keyword evidence="9" id="KW-1185">Reference proteome</keyword>